<dbReference type="RefSeq" id="WP_183500598.1">
    <property type="nucleotide sequence ID" value="NZ_BAABCO010000003.1"/>
</dbReference>
<keyword evidence="3" id="KW-0238">DNA-binding</keyword>
<dbReference type="AlphaFoldDB" id="A0AA40VNP4"/>
<keyword evidence="2" id="KW-0805">Transcription regulation</keyword>
<reference evidence="6 7" key="1">
    <citation type="submission" date="2020-08" db="EMBL/GenBank/DDBJ databases">
        <title>Sequencing the genomes of 1000 actinobacteria strains.</title>
        <authorList>
            <person name="Klenk H.-P."/>
        </authorList>
    </citation>
    <scope>NUCLEOTIDE SEQUENCE [LARGE SCALE GENOMIC DNA]</scope>
    <source>
        <strain evidence="6 7">DSM 19600</strain>
    </source>
</reference>
<keyword evidence="1" id="KW-0678">Repressor</keyword>
<sequence>MKIKAEAQKSRHGGGRKTFLTCYTAAMVEPTPTGGTGRKVTAKDVAAAAGVTVGTVSKALSGNGSVNEATRRRIIERAQELGYEGRSPRQQKASARMIGLITSDQFGRLTVPVVLGAIDTLAEHEIALIVCDGRGDAIREQHFIDSLLRRDVDGILVTGTGISARNSIGRQPVPVIYALAWSRSADDVSIIPDDTGGVAAATRHLLATDRRRLAFVSGPSNVDDSTAARLSAISSELAVHGLELAHEPLFGEWTESWGRLAATQLLASGHDVDGIICGNDQLARGVVEALTERGRAVPRDVAVVGLDNWDVMVEATNPHLSTVDLNLTDVGHAAANELLRAVTEGRGPGGIRRVPTRFIPRASSAAR</sequence>
<evidence type="ECO:0000313" key="7">
    <source>
        <dbReference type="Proteomes" id="UP000549113"/>
    </source>
</evidence>
<dbReference type="Gene3D" id="1.10.260.40">
    <property type="entry name" value="lambda repressor-like DNA-binding domains"/>
    <property type="match status" value="1"/>
</dbReference>
<feature type="domain" description="HTH lacI-type" evidence="5">
    <location>
        <begin position="40"/>
        <end position="97"/>
    </location>
</feature>
<dbReference type="SMART" id="SM00354">
    <property type="entry name" value="HTH_LACI"/>
    <property type="match status" value="1"/>
</dbReference>
<dbReference type="Pfam" id="PF00356">
    <property type="entry name" value="LacI"/>
    <property type="match status" value="1"/>
</dbReference>
<dbReference type="InterPro" id="IPR000843">
    <property type="entry name" value="HTH_LacI"/>
</dbReference>
<dbReference type="GO" id="GO:0000976">
    <property type="term" value="F:transcription cis-regulatory region binding"/>
    <property type="evidence" value="ECO:0007669"/>
    <property type="project" value="TreeGrafter"/>
</dbReference>
<evidence type="ECO:0000256" key="1">
    <source>
        <dbReference type="ARBA" id="ARBA00022491"/>
    </source>
</evidence>
<accession>A0AA40VNP4</accession>
<dbReference type="InterPro" id="IPR028082">
    <property type="entry name" value="Peripla_BP_I"/>
</dbReference>
<dbReference type="GO" id="GO:0003700">
    <property type="term" value="F:DNA-binding transcription factor activity"/>
    <property type="evidence" value="ECO:0007669"/>
    <property type="project" value="TreeGrafter"/>
</dbReference>
<dbReference type="Pfam" id="PF13377">
    <property type="entry name" value="Peripla_BP_3"/>
    <property type="match status" value="1"/>
</dbReference>
<dbReference type="CDD" id="cd01392">
    <property type="entry name" value="HTH_LacI"/>
    <property type="match status" value="1"/>
</dbReference>
<dbReference type="Proteomes" id="UP000549113">
    <property type="component" value="Unassembled WGS sequence"/>
</dbReference>
<protein>
    <submittedName>
        <fullName evidence="6">LacI family transcriptional regulator</fullName>
    </submittedName>
</protein>
<dbReference type="PROSITE" id="PS50932">
    <property type="entry name" value="HTH_LACI_2"/>
    <property type="match status" value="1"/>
</dbReference>
<gene>
    <name evidence="6" type="ORF">BKA10_002871</name>
</gene>
<proteinExistence type="predicted"/>
<organism evidence="6 7">
    <name type="scientific">Microbacterium invictum</name>
    <dbReference type="NCBI Taxonomy" id="515415"/>
    <lineage>
        <taxon>Bacteria</taxon>
        <taxon>Bacillati</taxon>
        <taxon>Actinomycetota</taxon>
        <taxon>Actinomycetes</taxon>
        <taxon>Micrococcales</taxon>
        <taxon>Microbacteriaceae</taxon>
        <taxon>Microbacterium</taxon>
    </lineage>
</organism>
<dbReference type="Gene3D" id="3.40.50.2300">
    <property type="match status" value="2"/>
</dbReference>
<evidence type="ECO:0000256" key="4">
    <source>
        <dbReference type="ARBA" id="ARBA00023163"/>
    </source>
</evidence>
<comment type="caution">
    <text evidence="6">The sequence shown here is derived from an EMBL/GenBank/DDBJ whole genome shotgun (WGS) entry which is preliminary data.</text>
</comment>
<dbReference type="SUPFAM" id="SSF47413">
    <property type="entry name" value="lambda repressor-like DNA-binding domains"/>
    <property type="match status" value="1"/>
</dbReference>
<evidence type="ECO:0000256" key="2">
    <source>
        <dbReference type="ARBA" id="ARBA00023015"/>
    </source>
</evidence>
<keyword evidence="4" id="KW-0804">Transcription</keyword>
<evidence type="ECO:0000313" key="6">
    <source>
        <dbReference type="EMBL" id="MBB4141077.1"/>
    </source>
</evidence>
<keyword evidence="7" id="KW-1185">Reference proteome</keyword>
<dbReference type="EMBL" id="JACIFH010000001">
    <property type="protein sequence ID" value="MBB4141077.1"/>
    <property type="molecule type" value="Genomic_DNA"/>
</dbReference>
<evidence type="ECO:0000259" key="5">
    <source>
        <dbReference type="PROSITE" id="PS50932"/>
    </source>
</evidence>
<dbReference type="InterPro" id="IPR010982">
    <property type="entry name" value="Lambda_DNA-bd_dom_sf"/>
</dbReference>
<name>A0AA40VNP4_9MICO</name>
<dbReference type="PANTHER" id="PTHR30146">
    <property type="entry name" value="LACI-RELATED TRANSCRIPTIONAL REPRESSOR"/>
    <property type="match status" value="1"/>
</dbReference>
<dbReference type="InterPro" id="IPR046335">
    <property type="entry name" value="LacI/GalR-like_sensor"/>
</dbReference>
<dbReference type="PANTHER" id="PTHR30146:SF148">
    <property type="entry name" value="HTH-TYPE TRANSCRIPTIONAL REPRESSOR PURR-RELATED"/>
    <property type="match status" value="1"/>
</dbReference>
<evidence type="ECO:0000256" key="3">
    <source>
        <dbReference type="ARBA" id="ARBA00023125"/>
    </source>
</evidence>
<dbReference type="SUPFAM" id="SSF53822">
    <property type="entry name" value="Periplasmic binding protein-like I"/>
    <property type="match status" value="1"/>
</dbReference>